<dbReference type="SUPFAM" id="SSF47072">
    <property type="entry name" value="Cysteine alpha-hairpin motif"/>
    <property type="match status" value="1"/>
</dbReference>
<accession>A0AAV1HZB2</accession>
<comment type="caution">
    <text evidence="2">The sequence shown here is derived from an EMBL/GenBank/DDBJ whole genome shotgun (WGS) entry which is preliminary data.</text>
</comment>
<feature type="compositionally biased region" description="Basic and acidic residues" evidence="1">
    <location>
        <begin position="8"/>
        <end position="23"/>
    </location>
</feature>
<name>A0AAV1HZB2_9CHLO</name>
<evidence type="ECO:0000256" key="1">
    <source>
        <dbReference type="SAM" id="MobiDB-lite"/>
    </source>
</evidence>
<evidence type="ECO:0000313" key="2">
    <source>
        <dbReference type="EMBL" id="CAK0751520.1"/>
    </source>
</evidence>
<dbReference type="EMBL" id="CAUYUE010000003">
    <property type="protein sequence ID" value="CAK0751520.1"/>
    <property type="molecule type" value="Genomic_DNA"/>
</dbReference>
<feature type="region of interest" description="Disordered" evidence="1">
    <location>
        <begin position="1"/>
        <end position="23"/>
    </location>
</feature>
<dbReference type="Proteomes" id="UP001314263">
    <property type="component" value="Unassembled WGS sequence"/>
</dbReference>
<organism evidence="2 3">
    <name type="scientific">Coccomyxa viridis</name>
    <dbReference type="NCBI Taxonomy" id="1274662"/>
    <lineage>
        <taxon>Eukaryota</taxon>
        <taxon>Viridiplantae</taxon>
        <taxon>Chlorophyta</taxon>
        <taxon>core chlorophytes</taxon>
        <taxon>Trebouxiophyceae</taxon>
        <taxon>Trebouxiophyceae incertae sedis</taxon>
        <taxon>Coccomyxaceae</taxon>
        <taxon>Coccomyxa</taxon>
    </lineage>
</organism>
<keyword evidence="3" id="KW-1185">Reference proteome</keyword>
<gene>
    <name evidence="2" type="ORF">CVIRNUC_002074</name>
</gene>
<evidence type="ECO:0000313" key="3">
    <source>
        <dbReference type="Proteomes" id="UP001314263"/>
    </source>
</evidence>
<dbReference type="PANTHER" id="PTHR47587">
    <property type="entry name" value="OS05G0103500 PROTEIN"/>
    <property type="match status" value="1"/>
</dbReference>
<dbReference type="InterPro" id="IPR009069">
    <property type="entry name" value="Cys_alpha_HP_mot_SF"/>
</dbReference>
<dbReference type="PROSITE" id="PS51808">
    <property type="entry name" value="CHCH"/>
    <property type="match status" value="1"/>
</dbReference>
<dbReference type="PANTHER" id="PTHR47587:SF2">
    <property type="entry name" value="OS05G0103500 PROTEIN"/>
    <property type="match status" value="1"/>
</dbReference>
<sequence>MGQAQSRVIDDEQHPARRIEPGVRVTRELLEQLSGKERPRHGQKDVTASIAPLRQVPQKEEEAVLVIRQDPRMEDALQQSQRMGDLLLKHEQQETAEISRLAADLIDREYRAPLKDPPCLKEREACIQCYKANADDALRCRDAVSAYSQCAQGVFAAVRP</sequence>
<proteinExistence type="predicted"/>
<dbReference type="AlphaFoldDB" id="A0AAV1HZB2"/>
<reference evidence="2 3" key="1">
    <citation type="submission" date="2023-10" db="EMBL/GenBank/DDBJ databases">
        <authorList>
            <person name="Maclean D."/>
            <person name="Macfadyen A."/>
        </authorList>
    </citation>
    <scope>NUCLEOTIDE SEQUENCE [LARGE SCALE GENOMIC DNA]</scope>
</reference>
<protein>
    <submittedName>
        <fullName evidence="2">Uncharacterized protein</fullName>
    </submittedName>
</protein>